<sequence>MAEYPINKGIGRPVEFKGAPVEVLWQIRQ</sequence>
<reference evidence="1" key="1">
    <citation type="submission" date="2022-10" db="EMBL/GenBank/DDBJ databases">
        <title>Human gut microbiome strain richness.</title>
        <authorList>
            <person name="Chen-Liaw A."/>
        </authorList>
    </citation>
    <scope>NUCLEOTIDE SEQUENCE</scope>
    <source>
        <strain evidence="1">F7_m1001271B151109d0_201107</strain>
    </source>
</reference>
<evidence type="ECO:0000313" key="2">
    <source>
        <dbReference type="Proteomes" id="UP001214017"/>
    </source>
</evidence>
<proteinExistence type="predicted"/>
<organism evidence="1 2">
    <name type="scientific">Bacteroides ovatus</name>
    <dbReference type="NCBI Taxonomy" id="28116"/>
    <lineage>
        <taxon>Bacteria</taxon>
        <taxon>Pseudomonadati</taxon>
        <taxon>Bacteroidota</taxon>
        <taxon>Bacteroidia</taxon>
        <taxon>Bacteroidales</taxon>
        <taxon>Bacteroidaceae</taxon>
        <taxon>Bacteroides</taxon>
    </lineage>
</organism>
<evidence type="ECO:0000313" key="1">
    <source>
        <dbReference type="EMBL" id="MDC2409247.1"/>
    </source>
</evidence>
<dbReference type="EMBL" id="JAQNWR010000010">
    <property type="protein sequence ID" value="MDC2409247.1"/>
    <property type="molecule type" value="Genomic_DNA"/>
</dbReference>
<comment type="caution">
    <text evidence="1">The sequence shown here is derived from an EMBL/GenBank/DDBJ whole genome shotgun (WGS) entry which is preliminary data.</text>
</comment>
<dbReference type="AlphaFoldDB" id="A0AAP3SRB6"/>
<gene>
    <name evidence="1" type="ORF">PO240_15320</name>
</gene>
<protein>
    <submittedName>
        <fullName evidence="1">DUF4133 domain-containing protein</fullName>
    </submittedName>
</protein>
<dbReference type="Proteomes" id="UP001214017">
    <property type="component" value="Unassembled WGS sequence"/>
</dbReference>
<dbReference type="RefSeq" id="WP_165601822.1">
    <property type="nucleotide sequence ID" value="NZ_JADMWJ010000007.1"/>
</dbReference>
<accession>A0AAP3SRB6</accession>
<name>A0AAP3SRB6_BACOV</name>